<evidence type="ECO:0000256" key="6">
    <source>
        <dbReference type="RuleBase" id="RU361157"/>
    </source>
</evidence>
<dbReference type="Proteomes" id="UP000484885">
    <property type="component" value="Unassembled WGS sequence"/>
</dbReference>
<keyword evidence="5 6" id="KW-0472">Membrane</keyword>
<evidence type="ECO:0000313" key="8">
    <source>
        <dbReference type="EMBL" id="NDY94300.1"/>
    </source>
</evidence>
<feature type="transmembrane region" description="Helical" evidence="6">
    <location>
        <begin position="28"/>
        <end position="51"/>
    </location>
</feature>
<keyword evidence="6" id="KW-0813">Transport</keyword>
<feature type="transmembrane region" description="Helical" evidence="6">
    <location>
        <begin position="144"/>
        <end position="169"/>
    </location>
</feature>
<evidence type="ECO:0000256" key="2">
    <source>
        <dbReference type="ARBA" id="ARBA00007783"/>
    </source>
</evidence>
<keyword evidence="4 6" id="KW-1133">Transmembrane helix</keyword>
<dbReference type="NCBIfam" id="NF011648">
    <property type="entry name" value="PRK15066.1"/>
    <property type="match status" value="1"/>
</dbReference>
<comment type="caution">
    <text evidence="8">The sequence shown here is derived from an EMBL/GenBank/DDBJ whole genome shotgun (WGS) entry which is preliminary data.</text>
</comment>
<dbReference type="InterPro" id="IPR047817">
    <property type="entry name" value="ABC2_TM_bact-type"/>
</dbReference>
<feature type="transmembrane region" description="Helical" evidence="6">
    <location>
        <begin position="63"/>
        <end position="82"/>
    </location>
</feature>
<dbReference type="PANTHER" id="PTHR43332:SF2">
    <property type="entry name" value="INNER MEMBRANE TRANSPORT PERMEASE YADH"/>
    <property type="match status" value="1"/>
</dbReference>
<evidence type="ECO:0000259" key="7">
    <source>
        <dbReference type="PROSITE" id="PS51012"/>
    </source>
</evidence>
<evidence type="ECO:0000256" key="1">
    <source>
        <dbReference type="ARBA" id="ARBA00004141"/>
    </source>
</evidence>
<dbReference type="AlphaFoldDB" id="A0A845UWU9"/>
<dbReference type="PANTHER" id="PTHR43332">
    <property type="entry name" value="INNER MEMBRANE TRANSPORT PERMEASE YADH-RELATED"/>
    <property type="match status" value="1"/>
</dbReference>
<dbReference type="PIRSF" id="PIRSF006648">
    <property type="entry name" value="DrrB"/>
    <property type="match status" value="1"/>
</dbReference>
<keyword evidence="3 6" id="KW-0812">Transmembrane</keyword>
<accession>A0A845UWU9</accession>
<dbReference type="EMBL" id="JAAGSC010000023">
    <property type="protein sequence ID" value="NDY94300.1"/>
    <property type="molecule type" value="Genomic_DNA"/>
</dbReference>
<evidence type="ECO:0000256" key="3">
    <source>
        <dbReference type="ARBA" id="ARBA00022692"/>
    </source>
</evidence>
<name>A0A845UWU9_9GAMM</name>
<protein>
    <recommendedName>
        <fullName evidence="6">Transport permease protein</fullName>
    </recommendedName>
</protein>
<dbReference type="GO" id="GO:0140359">
    <property type="term" value="F:ABC-type transporter activity"/>
    <property type="evidence" value="ECO:0007669"/>
    <property type="project" value="InterPro"/>
</dbReference>
<dbReference type="RefSeq" id="WP_164209157.1">
    <property type="nucleotide sequence ID" value="NZ_JAAGSC010000023.1"/>
</dbReference>
<keyword evidence="6" id="KW-1003">Cell membrane</keyword>
<evidence type="ECO:0000313" key="9">
    <source>
        <dbReference type="Proteomes" id="UP000484885"/>
    </source>
</evidence>
<dbReference type="GO" id="GO:0043190">
    <property type="term" value="C:ATP-binding cassette (ABC) transporter complex"/>
    <property type="evidence" value="ECO:0007669"/>
    <property type="project" value="InterPro"/>
</dbReference>
<proteinExistence type="inferred from homology"/>
<comment type="similarity">
    <text evidence="2 6">Belongs to the ABC-2 integral membrane protein family.</text>
</comment>
<dbReference type="PROSITE" id="PS51012">
    <property type="entry name" value="ABC_TM2"/>
    <property type="match status" value="1"/>
</dbReference>
<dbReference type="InterPro" id="IPR000412">
    <property type="entry name" value="ABC_2_transport"/>
</dbReference>
<sequence>MTEKVSARSYWIGYQTILIKEVTRIIRIWAQTLLPPVITMSLYFVIFGAIIGRRVGEMEGMPYMDFIVPGLIMLTVITNSYGNITSSFFGAKFGKHVEELLVSPLPPWIILAGYVSGAVFRAMTVGVLVWLVAGAFSGFHMHNLFVTVTILLMTSIVFALGGFINAIYAQKFDDISIIPTFVLQPMTYLGGVFFSVSLLPGIAQQVALINPIVYMVNAFRYGLLGVTDVPLWVAYAMILGFGVVLFAFCMRLLTKGVGLRT</sequence>
<feature type="domain" description="ABC transmembrane type-2" evidence="7">
    <location>
        <begin position="27"/>
        <end position="256"/>
    </location>
</feature>
<feature type="transmembrane region" description="Helical" evidence="6">
    <location>
        <begin position="108"/>
        <end position="132"/>
    </location>
</feature>
<dbReference type="Pfam" id="PF01061">
    <property type="entry name" value="ABC2_membrane"/>
    <property type="match status" value="1"/>
</dbReference>
<dbReference type="InterPro" id="IPR052522">
    <property type="entry name" value="ABC-2_transport_permease"/>
</dbReference>
<dbReference type="PRINTS" id="PR00164">
    <property type="entry name" value="ABC2TRNSPORT"/>
</dbReference>
<dbReference type="InterPro" id="IPR013525">
    <property type="entry name" value="ABC2_TM"/>
</dbReference>
<reference evidence="8 9" key="1">
    <citation type="submission" date="2020-02" db="EMBL/GenBank/DDBJ databases">
        <authorList>
            <person name="Zhang X.-Y."/>
        </authorList>
    </citation>
    <scope>NUCLEOTIDE SEQUENCE [LARGE SCALE GENOMIC DNA]</scope>
    <source>
        <strain evidence="8 9">C33</strain>
    </source>
</reference>
<keyword evidence="9" id="KW-1185">Reference proteome</keyword>
<feature type="transmembrane region" description="Helical" evidence="6">
    <location>
        <begin position="232"/>
        <end position="253"/>
    </location>
</feature>
<gene>
    <name evidence="8" type="ORF">G3I74_00955</name>
</gene>
<evidence type="ECO:0000256" key="5">
    <source>
        <dbReference type="ARBA" id="ARBA00023136"/>
    </source>
</evidence>
<comment type="subcellular location">
    <subcellularLocation>
        <location evidence="6">Cell inner membrane</location>
        <topology evidence="6">Multi-pass membrane protein</topology>
    </subcellularLocation>
    <subcellularLocation>
        <location evidence="1">Membrane</location>
        <topology evidence="1">Multi-pass membrane protein</topology>
    </subcellularLocation>
</comment>
<organism evidence="8 9">
    <name type="scientific">Wenzhouxiangella limi</name>
    <dbReference type="NCBI Taxonomy" id="2707351"/>
    <lineage>
        <taxon>Bacteria</taxon>
        <taxon>Pseudomonadati</taxon>
        <taxon>Pseudomonadota</taxon>
        <taxon>Gammaproteobacteria</taxon>
        <taxon>Chromatiales</taxon>
        <taxon>Wenzhouxiangellaceae</taxon>
        <taxon>Wenzhouxiangella</taxon>
    </lineage>
</organism>
<evidence type="ECO:0000256" key="4">
    <source>
        <dbReference type="ARBA" id="ARBA00022989"/>
    </source>
</evidence>
<feature type="transmembrane region" description="Helical" evidence="6">
    <location>
        <begin position="175"/>
        <end position="199"/>
    </location>
</feature>